<dbReference type="AlphaFoldDB" id="A0A6P7R821"/>
<dbReference type="GeneID" id="115031527"/>
<feature type="region of interest" description="Disordered" evidence="1">
    <location>
        <begin position="115"/>
        <end position="145"/>
    </location>
</feature>
<feature type="region of interest" description="Disordered" evidence="1">
    <location>
        <begin position="1"/>
        <end position="33"/>
    </location>
</feature>
<evidence type="ECO:0000313" key="2">
    <source>
        <dbReference type="Proteomes" id="UP000515126"/>
    </source>
</evidence>
<gene>
    <name evidence="3" type="primary">LOC115031527</name>
</gene>
<dbReference type="KEGG" id="mcal:115031527"/>
<feature type="compositionally biased region" description="Polar residues" evidence="1">
    <location>
        <begin position="74"/>
        <end position="88"/>
    </location>
</feature>
<feature type="compositionally biased region" description="Basic and acidic residues" evidence="1">
    <location>
        <begin position="122"/>
        <end position="145"/>
    </location>
</feature>
<dbReference type="Proteomes" id="UP000515126">
    <property type="component" value="Chromosome 1"/>
</dbReference>
<keyword evidence="2" id="KW-1185">Reference proteome</keyword>
<name>A0A6P7R821_MUSCR</name>
<accession>A0A6P7R821</accession>
<sequence length="145" mass="15388">MVSTSPLAASEHSGETKERATESSSVLGSSAEIQNWPNASAVWSLDTSTETAGSLPGTTTAMTTIESDTYKGDTATTTQAQHLSSPNYPESEKKPAASESGSMFPAHSFGILKADFTIPTTRDPEEMKDQLLSEARGPEFEPKNT</sequence>
<reference evidence="3" key="1">
    <citation type="submission" date="2025-08" db="UniProtKB">
        <authorList>
            <consortium name="RefSeq"/>
        </authorList>
    </citation>
    <scope>IDENTIFICATION</scope>
</reference>
<feature type="compositionally biased region" description="Polar residues" evidence="1">
    <location>
        <begin position="22"/>
        <end position="33"/>
    </location>
</feature>
<feature type="region of interest" description="Disordered" evidence="1">
    <location>
        <begin position="66"/>
        <end position="103"/>
    </location>
</feature>
<organism evidence="2 3">
    <name type="scientific">Mus caroli</name>
    <name type="common">Ryukyu mouse</name>
    <name type="synonym">Ricefield mouse</name>
    <dbReference type="NCBI Taxonomy" id="10089"/>
    <lineage>
        <taxon>Eukaryota</taxon>
        <taxon>Metazoa</taxon>
        <taxon>Chordata</taxon>
        <taxon>Craniata</taxon>
        <taxon>Vertebrata</taxon>
        <taxon>Euteleostomi</taxon>
        <taxon>Mammalia</taxon>
        <taxon>Eutheria</taxon>
        <taxon>Euarchontoglires</taxon>
        <taxon>Glires</taxon>
        <taxon>Rodentia</taxon>
        <taxon>Myomorpha</taxon>
        <taxon>Muroidea</taxon>
        <taxon>Muridae</taxon>
        <taxon>Murinae</taxon>
        <taxon>Mus</taxon>
        <taxon>Mus</taxon>
    </lineage>
</organism>
<proteinExistence type="predicted"/>
<feature type="compositionally biased region" description="Basic and acidic residues" evidence="1">
    <location>
        <begin position="12"/>
        <end position="21"/>
    </location>
</feature>
<protein>
    <submittedName>
        <fullName evidence="3">C-type lectin domain family 20 member A</fullName>
    </submittedName>
</protein>
<evidence type="ECO:0000313" key="3">
    <source>
        <dbReference type="RefSeq" id="XP_029335594.1"/>
    </source>
</evidence>
<evidence type="ECO:0000256" key="1">
    <source>
        <dbReference type="SAM" id="MobiDB-lite"/>
    </source>
</evidence>
<dbReference type="RefSeq" id="XP_029335594.1">
    <property type="nucleotide sequence ID" value="XM_029479734.1"/>
</dbReference>